<dbReference type="RefSeq" id="WP_244356866.1">
    <property type="nucleotide sequence ID" value="NZ_JAJNNZ010000005.1"/>
</dbReference>
<dbReference type="InterPro" id="IPR003965">
    <property type="entry name" value="Fatty_acid_synthase"/>
</dbReference>
<dbReference type="GO" id="GO:0004312">
    <property type="term" value="F:fatty acid synthase activity"/>
    <property type="evidence" value="ECO:0007669"/>
    <property type="project" value="InterPro"/>
</dbReference>
<dbReference type="Gene3D" id="3.10.129.10">
    <property type="entry name" value="Hotdog Thioesterase"/>
    <property type="match status" value="1"/>
</dbReference>
<dbReference type="InterPro" id="IPR029069">
    <property type="entry name" value="HotDog_dom_sf"/>
</dbReference>
<evidence type="ECO:0000313" key="2">
    <source>
        <dbReference type="EMBL" id="MCJ2376947.1"/>
    </source>
</evidence>
<dbReference type="Proteomes" id="UP001139488">
    <property type="component" value="Unassembled WGS sequence"/>
</dbReference>
<gene>
    <name evidence="2" type="ORF">LNL84_08875</name>
</gene>
<accession>A0A9X2AYQ1</accession>
<dbReference type="AlphaFoldDB" id="A0A9X2AYQ1"/>
<feature type="domain" description="MaoC-like" evidence="1">
    <location>
        <begin position="172"/>
        <end position="249"/>
    </location>
</feature>
<dbReference type="PRINTS" id="PR01483">
    <property type="entry name" value="FASYNTHASE"/>
</dbReference>
<reference evidence="2" key="1">
    <citation type="submission" date="2021-11" db="EMBL/GenBank/DDBJ databases">
        <title>Vibrio ZSDE26 sp. nov. and Vibrio ZSDZ34 sp. nov., isolated from coastal seawater in Qingdao.</title>
        <authorList>
            <person name="Zhang P."/>
        </authorList>
    </citation>
    <scope>NUCLEOTIDE SEQUENCE</scope>
    <source>
        <strain evidence="2">ZSDZ34</strain>
    </source>
</reference>
<dbReference type="Pfam" id="PF01575">
    <property type="entry name" value="MaoC_dehydratas"/>
    <property type="match status" value="1"/>
</dbReference>
<dbReference type="SUPFAM" id="SSF54637">
    <property type="entry name" value="Thioesterase/thiol ester dehydrase-isomerase"/>
    <property type="match status" value="1"/>
</dbReference>
<keyword evidence="3" id="KW-1185">Reference proteome</keyword>
<organism evidence="2 3">
    <name type="scientific">Vibrio gelatinilyticus</name>
    <dbReference type="NCBI Taxonomy" id="2893468"/>
    <lineage>
        <taxon>Bacteria</taxon>
        <taxon>Pseudomonadati</taxon>
        <taxon>Pseudomonadota</taxon>
        <taxon>Gammaproteobacteria</taxon>
        <taxon>Vibrionales</taxon>
        <taxon>Vibrionaceae</taxon>
        <taxon>Vibrio</taxon>
    </lineage>
</organism>
<dbReference type="InterPro" id="IPR002539">
    <property type="entry name" value="MaoC-like_dom"/>
</dbReference>
<comment type="caution">
    <text evidence="2">The sequence shown here is derived from an EMBL/GenBank/DDBJ whole genome shotgun (WGS) entry which is preliminary data.</text>
</comment>
<protein>
    <recommendedName>
        <fullName evidence="1">MaoC-like domain-containing protein</fullName>
    </recommendedName>
</protein>
<sequence length="275" mass="31377">MLKLDLSELPSYRPLLFKALLKRSTHTPLKPFALLINRFSFQPRKVAQYRDFFDLPDIGVPLPYLFVATQAAQLYLFTHPEVAIRPLGLVHTGIEFESYTAIDIKQTFQFELSLTSQAQTERGQTFELTGMLKHNDVIVAQYRSQYLMPDRTKGKTTTSKPNKSQQDTLDNVRQWDTINVGNARQYARLSGDYNPIHLSRWLSPLFGFKQPIAHGMFMVAKLYAKAIEENTSPPKTFNVSFCRPLLLPSATYLSSSRHSLCLLTAMKKPCVKAEL</sequence>
<evidence type="ECO:0000313" key="3">
    <source>
        <dbReference type="Proteomes" id="UP001139488"/>
    </source>
</evidence>
<proteinExistence type="predicted"/>
<dbReference type="PANTHER" id="PTHR43841">
    <property type="entry name" value="3-HYDROXYACYL-THIOESTER DEHYDRATASE HTDX-RELATED"/>
    <property type="match status" value="1"/>
</dbReference>
<name>A0A9X2AYQ1_9VIBR</name>
<dbReference type="PANTHER" id="PTHR43841:SF3">
    <property type="entry name" value="(3R)-HYDROXYACYL-ACP DEHYDRATASE SUBUNIT HADB"/>
    <property type="match status" value="1"/>
</dbReference>
<dbReference type="GO" id="GO:0005835">
    <property type="term" value="C:fatty acid synthase complex"/>
    <property type="evidence" value="ECO:0007669"/>
    <property type="project" value="InterPro"/>
</dbReference>
<dbReference type="EMBL" id="JAJNNZ010000005">
    <property type="protein sequence ID" value="MCJ2376947.1"/>
    <property type="molecule type" value="Genomic_DNA"/>
</dbReference>
<dbReference type="GO" id="GO:0006633">
    <property type="term" value="P:fatty acid biosynthetic process"/>
    <property type="evidence" value="ECO:0007669"/>
    <property type="project" value="InterPro"/>
</dbReference>
<evidence type="ECO:0000259" key="1">
    <source>
        <dbReference type="Pfam" id="PF01575"/>
    </source>
</evidence>